<feature type="region of interest" description="Disordered" evidence="6">
    <location>
        <begin position="12"/>
        <end position="39"/>
    </location>
</feature>
<dbReference type="InterPro" id="IPR012340">
    <property type="entry name" value="NA-bd_OB-fold"/>
</dbReference>
<dbReference type="InterPro" id="IPR002093">
    <property type="entry name" value="BRCA2_repeat"/>
</dbReference>
<feature type="domain" description="Tower" evidence="7">
    <location>
        <begin position="825"/>
        <end position="866"/>
    </location>
</feature>
<dbReference type="EMBL" id="JANAVB010036219">
    <property type="protein sequence ID" value="KAJ6803903.1"/>
    <property type="molecule type" value="Genomic_DNA"/>
</dbReference>
<dbReference type="InterPro" id="IPR015252">
    <property type="entry name" value="BRCA2_hlx"/>
</dbReference>
<dbReference type="SMART" id="SM01341">
    <property type="entry name" value="Tower"/>
    <property type="match status" value="1"/>
</dbReference>
<evidence type="ECO:0000313" key="8">
    <source>
        <dbReference type="EMBL" id="KAJ6803903.1"/>
    </source>
</evidence>
<evidence type="ECO:0000256" key="6">
    <source>
        <dbReference type="SAM" id="MobiDB-lite"/>
    </source>
</evidence>
<evidence type="ECO:0000313" key="9">
    <source>
        <dbReference type="Proteomes" id="UP001140949"/>
    </source>
</evidence>
<evidence type="ECO:0000256" key="2">
    <source>
        <dbReference type="ARBA" id="ARBA00022763"/>
    </source>
</evidence>
<comment type="caution">
    <text evidence="8">The sequence shown here is derived from an EMBL/GenBank/DDBJ whole genome shotgun (WGS) entry which is preliminary data.</text>
</comment>
<sequence length="1187" mass="130054">MADLVLQAQSKLLEDRDRGGGEGAPMFRTGSGRSVSVTESSIRKARSLLDGGSGADRDVLESGGSKDNGFLMFLTGSERSVTAKPSSLRKATTVLEREDLLKDVVEDGRSRDNGFSMFHTGSGKSVTVKQSSLRKATAVLEQEALQKGAGTVEQTDGSDDGFPMFRTGLGKSVMVKQSSIKKAVAVLEGDISKKGVVEVADSNDGFPMFHTGSGKSVTIRQSSIRKAAAVLEGDISQKGEVLKPLYCGANNADVLKFQTGSGKSVMLKQSSIRKAMAILQDGENIETEFLHPQSCGNNEDVPMFHTGAGKSVPLKQSSIRKAMTILKDGDNVETDDVSNFTAEGRCTFSNSLVQNGSGKTVNTSFSVVKDQKTVDEVSRNKENISFALLQQNVVRSCYPPKIPPPVPTFTSPMKSSSTLCGTNFKGAMSNQKKGIGFCVEGIDQLNKCPPSTGQLMDISNFIHKDYTNMSVLTNDKKRPWRRSSISPFKRPRICRFTTPVNNSISFFTTDSTKLSTSENHPCRTRLSTHYPFKFRRKTLKEFFGGPPTETNLFGQLPAAVRNMKADNAEIYRFCDSSGLSVIGPEAFQNMLLQSGATSSSATKEWVANHYKWIVWKLACFERCYPAIACGKLLTASNVLEELKYRYEREVNYGHRSAIKKILDGDASPASMMVLCISTIHSSSAPRIGVTNNVLEDSEKLRSSDEPEICHATKIELTDGWYSLDAVLDVSLSKHLVAGKLFVGQKLRIWGAGLCGWGGPTSPLEASKTISLLIHMNGTYRAHWSSPLGFCKGHGVPLAFRCIKESGGIVPRTLVGVTRIYPILYKERFHDGGSIVRSERMESKVLQLYNQRRSNIAEDIMAEQHDELVNSSDSEEGARIYRILETSAEPDVLMADMSSEQLLSFSTYQAKHEAVRQTCMEKKIEKALEDACLSSRDVTPFMRVRVVALTSKGSFKKGQVREGLITIWNPTEKQKLDLVEGQIYSVSGLVPRNFSSNILHLQAKGSSTVWELLASASEKFEQFFNARKAVPLSNLGEVPLASEFDIAGVVLHVGEVYISGCQKKQWVFLTDGSKCISKIPDEEMNNCVLAVSFCSPMSDNDTAGLLFPRLLGTIVGFCNLVKRAKDQLNHLWIGEATENSTYSVCSNLPRGSHLKEAADSAKIWAKESSSTIQKLRERIICIIGGRGS</sequence>
<keyword evidence="5" id="KW-0234">DNA repair</keyword>
<dbReference type="PROSITE" id="PS50138">
    <property type="entry name" value="BRCA2_REPEAT"/>
    <property type="match status" value="5"/>
</dbReference>
<name>A0AAX6EIN6_IRIPA</name>
<dbReference type="FunFam" id="2.40.50.140:FF:000262">
    <property type="entry name" value="Protein BREAST CANCER SUSCEPTIBILITY 2 homolog B"/>
    <property type="match status" value="1"/>
</dbReference>
<proteinExistence type="predicted"/>
<evidence type="ECO:0000259" key="7">
    <source>
        <dbReference type="SMART" id="SM01341"/>
    </source>
</evidence>
<evidence type="ECO:0000256" key="3">
    <source>
        <dbReference type="ARBA" id="ARBA00023125"/>
    </source>
</evidence>
<keyword evidence="2" id="KW-0227">DNA damage</keyword>
<dbReference type="Pfam" id="PF09169">
    <property type="entry name" value="BRCA-2_helical"/>
    <property type="match status" value="1"/>
</dbReference>
<dbReference type="InterPro" id="IPR015205">
    <property type="entry name" value="Tower_dom"/>
</dbReference>
<dbReference type="Pfam" id="PF09103">
    <property type="entry name" value="BRCA-2_OB1"/>
    <property type="match status" value="1"/>
</dbReference>
<dbReference type="PANTHER" id="PTHR11289:SF0">
    <property type="entry name" value="BREAST CANCER TYPE 2 SUSCEPTIBILITY PROTEIN"/>
    <property type="match status" value="1"/>
</dbReference>
<evidence type="ECO:0000256" key="1">
    <source>
        <dbReference type="ARBA" id="ARBA00022737"/>
    </source>
</evidence>
<dbReference type="InterPro" id="IPR015525">
    <property type="entry name" value="BRCA2"/>
</dbReference>
<accession>A0AAX6EIN6</accession>
<dbReference type="InterPro" id="IPR036315">
    <property type="entry name" value="BRCA2_hlx_sf"/>
</dbReference>
<keyword evidence="3" id="KW-0238">DNA-binding</keyword>
<keyword evidence="9" id="KW-1185">Reference proteome</keyword>
<reference evidence="8" key="2">
    <citation type="submission" date="2023-04" db="EMBL/GenBank/DDBJ databases">
        <authorList>
            <person name="Bruccoleri R.E."/>
            <person name="Oakeley E.J."/>
            <person name="Faust A.-M."/>
            <person name="Dessus-Babus S."/>
            <person name="Altorfer M."/>
            <person name="Burckhardt D."/>
            <person name="Oertli M."/>
            <person name="Naumann U."/>
            <person name="Petersen F."/>
            <person name="Wong J."/>
        </authorList>
    </citation>
    <scope>NUCLEOTIDE SEQUENCE</scope>
    <source>
        <strain evidence="8">GSM-AAB239-AS_SAM_17_03QT</strain>
        <tissue evidence="8">Leaf</tissue>
    </source>
</reference>
<dbReference type="SUPFAM" id="SSF81872">
    <property type="entry name" value="BRCA2 helical domain"/>
    <property type="match status" value="1"/>
</dbReference>
<keyword evidence="4" id="KW-0233">DNA recombination</keyword>
<dbReference type="Proteomes" id="UP001140949">
    <property type="component" value="Unassembled WGS sequence"/>
</dbReference>
<evidence type="ECO:0000256" key="4">
    <source>
        <dbReference type="ARBA" id="ARBA00023172"/>
    </source>
</evidence>
<protein>
    <submittedName>
        <fullName evidence="8">Protein BREAST CANCER SUSCEPTIBILITY 2-like protein B-like</fullName>
    </submittedName>
</protein>
<dbReference type="Pfam" id="PF00634">
    <property type="entry name" value="BRCA2"/>
    <property type="match status" value="5"/>
</dbReference>
<dbReference type="CDD" id="cd04493">
    <property type="entry name" value="BRCA2DBD_OB1"/>
    <property type="match status" value="1"/>
</dbReference>
<dbReference type="Gene3D" id="2.40.50.140">
    <property type="entry name" value="Nucleic acid-binding proteins"/>
    <property type="match status" value="3"/>
</dbReference>
<gene>
    <name evidence="8" type="ORF">M6B38_188085</name>
</gene>
<reference evidence="8" key="1">
    <citation type="journal article" date="2023" name="GigaByte">
        <title>Genome assembly of the bearded iris, Iris pallida Lam.</title>
        <authorList>
            <person name="Bruccoleri R.E."/>
            <person name="Oakeley E.J."/>
            <person name="Faust A.M.E."/>
            <person name="Altorfer M."/>
            <person name="Dessus-Babus S."/>
            <person name="Burckhardt D."/>
            <person name="Oertli M."/>
            <person name="Naumann U."/>
            <person name="Petersen F."/>
            <person name="Wong J."/>
        </authorList>
    </citation>
    <scope>NUCLEOTIDE SEQUENCE</scope>
    <source>
        <strain evidence="8">GSM-AAB239-AS_SAM_17_03QT</strain>
    </source>
</reference>
<dbReference type="SUPFAM" id="SSF81878">
    <property type="entry name" value="BRCA2 tower domain"/>
    <property type="match status" value="1"/>
</dbReference>
<dbReference type="SUPFAM" id="SSF50249">
    <property type="entry name" value="Nucleic acid-binding proteins"/>
    <property type="match status" value="3"/>
</dbReference>
<dbReference type="AlphaFoldDB" id="A0AAX6EIN6"/>
<dbReference type="PANTHER" id="PTHR11289">
    <property type="entry name" value="BREAST CANCER TYPE 2 SUSCEPTIBILITY PROTEIN BRCA2"/>
    <property type="match status" value="1"/>
</dbReference>
<keyword evidence="1" id="KW-0677">Repeat</keyword>
<organism evidence="8 9">
    <name type="scientific">Iris pallida</name>
    <name type="common">Sweet iris</name>
    <dbReference type="NCBI Taxonomy" id="29817"/>
    <lineage>
        <taxon>Eukaryota</taxon>
        <taxon>Viridiplantae</taxon>
        <taxon>Streptophyta</taxon>
        <taxon>Embryophyta</taxon>
        <taxon>Tracheophyta</taxon>
        <taxon>Spermatophyta</taxon>
        <taxon>Magnoliopsida</taxon>
        <taxon>Liliopsida</taxon>
        <taxon>Asparagales</taxon>
        <taxon>Iridaceae</taxon>
        <taxon>Iridoideae</taxon>
        <taxon>Irideae</taxon>
        <taxon>Iris</taxon>
    </lineage>
</organism>
<dbReference type="GO" id="GO:0006355">
    <property type="term" value="P:regulation of DNA-templated transcription"/>
    <property type="evidence" value="ECO:0007669"/>
    <property type="project" value="TreeGrafter"/>
</dbReference>
<evidence type="ECO:0000256" key="5">
    <source>
        <dbReference type="ARBA" id="ARBA00023204"/>
    </source>
</evidence>
<dbReference type="GO" id="GO:0000724">
    <property type="term" value="P:double-strand break repair via homologous recombination"/>
    <property type="evidence" value="ECO:0007669"/>
    <property type="project" value="InterPro"/>
</dbReference>
<dbReference type="Gene3D" id="6.10.70.10">
    <property type="match status" value="1"/>
</dbReference>
<dbReference type="InterPro" id="IPR015187">
    <property type="entry name" value="BRCA2_OB_1"/>
</dbReference>
<dbReference type="GO" id="GO:0003677">
    <property type="term" value="F:DNA binding"/>
    <property type="evidence" value="ECO:0007669"/>
    <property type="project" value="UniProtKB-KW"/>
</dbReference>